<name>H2YZH5_CIOSA</name>
<evidence type="ECO:0000256" key="4">
    <source>
        <dbReference type="ARBA" id="ARBA00023315"/>
    </source>
</evidence>
<dbReference type="Pfam" id="PF16076">
    <property type="entry name" value="Acyltransf_C"/>
    <property type="match status" value="1"/>
</dbReference>
<evidence type="ECO:0000313" key="7">
    <source>
        <dbReference type="Ensembl" id="ENSCSAVP00000010737.1"/>
    </source>
</evidence>
<keyword evidence="8" id="KW-1185">Reference proteome</keyword>
<keyword evidence="3" id="KW-1208">Phospholipid metabolism</keyword>
<dbReference type="PANTHER" id="PTHR10983:SF24">
    <property type="entry name" value="1-ACYLGLYCEROL-3-PHOSPHATE O-ACYLTRANSFERASE 3, ISOFORM E-RELATED"/>
    <property type="match status" value="1"/>
</dbReference>
<feature type="transmembrane region" description="Helical" evidence="5">
    <location>
        <begin position="150"/>
        <end position="172"/>
    </location>
</feature>
<dbReference type="STRING" id="51511.ENSCSAVP00000010737"/>
<keyword evidence="5" id="KW-0472">Membrane</keyword>
<proteinExistence type="inferred from homology"/>
<dbReference type="OMA" id="KITFIRI"/>
<evidence type="ECO:0000256" key="5">
    <source>
        <dbReference type="SAM" id="Phobius"/>
    </source>
</evidence>
<organism evidence="7 8">
    <name type="scientific">Ciona savignyi</name>
    <name type="common">Pacific transparent sea squirt</name>
    <dbReference type="NCBI Taxonomy" id="51511"/>
    <lineage>
        <taxon>Eukaryota</taxon>
        <taxon>Metazoa</taxon>
        <taxon>Chordata</taxon>
        <taxon>Tunicata</taxon>
        <taxon>Ascidiacea</taxon>
        <taxon>Phlebobranchia</taxon>
        <taxon>Cionidae</taxon>
        <taxon>Ciona</taxon>
    </lineage>
</organism>
<dbReference type="InParanoid" id="H2YZH5"/>
<dbReference type="GeneTree" id="ENSGT00950000182836"/>
<comment type="similarity">
    <text evidence="1">Belongs to the 1-acyl-sn-glycerol-3-phosphate acyltransferase family.</text>
</comment>
<evidence type="ECO:0000256" key="1">
    <source>
        <dbReference type="ARBA" id="ARBA00008655"/>
    </source>
</evidence>
<dbReference type="GO" id="GO:0012505">
    <property type="term" value="C:endomembrane system"/>
    <property type="evidence" value="ECO:0007669"/>
    <property type="project" value="TreeGrafter"/>
</dbReference>
<feature type="transmembrane region" description="Helical" evidence="5">
    <location>
        <begin position="123"/>
        <end position="144"/>
    </location>
</feature>
<dbReference type="FunCoup" id="H2YZH5">
    <property type="interactions" value="105"/>
</dbReference>
<accession>H2YZH5</accession>
<keyword evidence="2" id="KW-0808">Transferase</keyword>
<reference evidence="7" key="3">
    <citation type="submission" date="2025-09" db="UniProtKB">
        <authorList>
            <consortium name="Ensembl"/>
        </authorList>
    </citation>
    <scope>IDENTIFICATION</scope>
</reference>
<keyword evidence="3" id="KW-0443">Lipid metabolism</keyword>
<evidence type="ECO:0000259" key="6">
    <source>
        <dbReference type="Pfam" id="PF16076"/>
    </source>
</evidence>
<dbReference type="HOGENOM" id="CLU_041844_5_1_1"/>
<evidence type="ECO:0000313" key="8">
    <source>
        <dbReference type="Proteomes" id="UP000007875"/>
    </source>
</evidence>
<dbReference type="PANTHER" id="PTHR10983">
    <property type="entry name" value="1-ACYLGLYCEROL-3-PHOSPHATE ACYLTRANSFERASE-RELATED"/>
    <property type="match status" value="1"/>
</dbReference>
<evidence type="ECO:0000256" key="3">
    <source>
        <dbReference type="ARBA" id="ARBA00023264"/>
    </source>
</evidence>
<keyword evidence="5" id="KW-0812">Transmembrane</keyword>
<dbReference type="InterPro" id="IPR032098">
    <property type="entry name" value="Acyltransf_C"/>
</dbReference>
<dbReference type="AlphaFoldDB" id="H2YZH5"/>
<protein>
    <recommendedName>
        <fullName evidence="6">Acyltransferase C-terminal domain-containing protein</fullName>
    </recommendedName>
</protein>
<reference evidence="7" key="2">
    <citation type="submission" date="2025-08" db="UniProtKB">
        <authorList>
            <consortium name="Ensembl"/>
        </authorList>
    </citation>
    <scope>IDENTIFICATION</scope>
</reference>
<keyword evidence="4" id="KW-0012">Acyltransferase</keyword>
<dbReference type="Ensembl" id="ENSCSAVT00000010867.1">
    <property type="protein sequence ID" value="ENSCSAVP00000010737.1"/>
    <property type="gene ID" value="ENSCSAVG00000006296.1"/>
</dbReference>
<reference evidence="8" key="1">
    <citation type="submission" date="2003-08" db="EMBL/GenBank/DDBJ databases">
        <authorList>
            <person name="Birren B."/>
            <person name="Nusbaum C."/>
            <person name="Abebe A."/>
            <person name="Abouelleil A."/>
            <person name="Adekoya E."/>
            <person name="Ait-zahra M."/>
            <person name="Allen N."/>
            <person name="Allen T."/>
            <person name="An P."/>
            <person name="Anderson M."/>
            <person name="Anderson S."/>
            <person name="Arachchi H."/>
            <person name="Armbruster J."/>
            <person name="Bachantsang P."/>
            <person name="Baldwin J."/>
            <person name="Barry A."/>
            <person name="Bayul T."/>
            <person name="Blitshsteyn B."/>
            <person name="Bloom T."/>
            <person name="Blye J."/>
            <person name="Boguslavskiy L."/>
            <person name="Borowsky M."/>
            <person name="Boukhgalter B."/>
            <person name="Brunache A."/>
            <person name="Butler J."/>
            <person name="Calixte N."/>
            <person name="Calvo S."/>
            <person name="Camarata J."/>
            <person name="Campo K."/>
            <person name="Chang J."/>
            <person name="Cheshatsang Y."/>
            <person name="Citroen M."/>
            <person name="Collymore A."/>
            <person name="Considine T."/>
            <person name="Cook A."/>
            <person name="Cooke P."/>
            <person name="Corum B."/>
            <person name="Cuomo C."/>
            <person name="David R."/>
            <person name="Dawoe T."/>
            <person name="Degray S."/>
            <person name="Dodge S."/>
            <person name="Dooley K."/>
            <person name="Dorje P."/>
            <person name="Dorjee K."/>
            <person name="Dorris L."/>
            <person name="Duffey N."/>
            <person name="Dupes A."/>
            <person name="Elkins T."/>
            <person name="Engels R."/>
            <person name="Erickson J."/>
            <person name="Farina A."/>
            <person name="Faro S."/>
            <person name="Ferreira P."/>
            <person name="Fischer H."/>
            <person name="Fitzgerald M."/>
            <person name="Foley K."/>
            <person name="Gage D."/>
            <person name="Galagan J."/>
            <person name="Gearin G."/>
            <person name="Gnerre S."/>
            <person name="Gnirke A."/>
            <person name="Goyette A."/>
            <person name="Graham J."/>
            <person name="Grandbois E."/>
            <person name="Gyaltsen K."/>
            <person name="Hafez N."/>
            <person name="Hagopian D."/>
            <person name="Hagos B."/>
            <person name="Hall J."/>
            <person name="Hatcher B."/>
            <person name="Heller A."/>
            <person name="Higgins H."/>
            <person name="Honan T."/>
            <person name="Horn A."/>
            <person name="Houde N."/>
            <person name="Hughes L."/>
            <person name="Hulme W."/>
            <person name="Husby E."/>
            <person name="Iliev I."/>
            <person name="Jaffe D."/>
            <person name="Jones C."/>
            <person name="Kamal M."/>
            <person name="Kamat A."/>
            <person name="Kamvysselis M."/>
            <person name="Karlsson E."/>
            <person name="Kells C."/>
            <person name="Kieu A."/>
            <person name="Kisner P."/>
            <person name="Kodira C."/>
            <person name="Kulbokas E."/>
            <person name="Labutti K."/>
            <person name="Lama D."/>
            <person name="Landers T."/>
            <person name="Leger J."/>
            <person name="Levine S."/>
            <person name="Lewis D."/>
            <person name="Lewis T."/>
            <person name="Lindblad-toh K."/>
            <person name="Liu X."/>
            <person name="Lokyitsang T."/>
            <person name="Lokyitsang Y."/>
            <person name="Lucien O."/>
            <person name="Lui A."/>
            <person name="Ma L.J."/>
            <person name="Mabbitt R."/>
            <person name="Macdonald J."/>
            <person name="Maclean C."/>
            <person name="Major J."/>
            <person name="Manning J."/>
            <person name="Marabella R."/>
            <person name="Maru K."/>
            <person name="Matthews C."/>
            <person name="Mauceli E."/>
            <person name="Mccarthy M."/>
            <person name="Mcdonough S."/>
            <person name="Mcghee T."/>
            <person name="Meldrim J."/>
            <person name="Meneus L."/>
            <person name="Mesirov J."/>
            <person name="Mihalev A."/>
            <person name="Mihova T."/>
            <person name="Mikkelsen T."/>
            <person name="Mlenga V."/>
            <person name="Moru K."/>
            <person name="Mozes J."/>
            <person name="Mulrain L."/>
            <person name="Munson G."/>
            <person name="Naylor J."/>
            <person name="Newes C."/>
            <person name="Nguyen C."/>
            <person name="Nguyen N."/>
            <person name="Nguyen T."/>
            <person name="Nicol R."/>
            <person name="Nielsen C."/>
            <person name="Nizzari M."/>
            <person name="Norbu C."/>
            <person name="Norbu N."/>
            <person name="O'donnell P."/>
            <person name="Okoawo O."/>
            <person name="O'leary S."/>
            <person name="Omotosho B."/>
            <person name="O'neill K."/>
            <person name="Osman S."/>
            <person name="Parker S."/>
            <person name="Perrin D."/>
            <person name="Phunkhang P."/>
            <person name="Piqani B."/>
            <person name="Purcell S."/>
            <person name="Rachupka T."/>
            <person name="Ramasamy U."/>
            <person name="Rameau R."/>
            <person name="Ray V."/>
            <person name="Raymond C."/>
            <person name="Retta R."/>
            <person name="Richardson S."/>
            <person name="Rise C."/>
            <person name="Rodriguez J."/>
            <person name="Rogers J."/>
            <person name="Rogov P."/>
            <person name="Rutman M."/>
            <person name="Schupbach R."/>
            <person name="Seaman C."/>
            <person name="Settipalli S."/>
            <person name="Sharpe T."/>
            <person name="Sheridan J."/>
            <person name="Sherpa N."/>
            <person name="Shi J."/>
            <person name="Smirnov S."/>
            <person name="Smith C."/>
            <person name="Sougnez C."/>
            <person name="Spencer B."/>
            <person name="Stalker J."/>
            <person name="Stange-thomann N."/>
            <person name="Stavropoulos S."/>
            <person name="Stetson K."/>
            <person name="Stone C."/>
            <person name="Stone S."/>
            <person name="Stubbs M."/>
            <person name="Talamas J."/>
            <person name="Tchuinga P."/>
            <person name="Tenzing P."/>
            <person name="Tesfaye S."/>
            <person name="Theodore J."/>
            <person name="Thoulutsang Y."/>
            <person name="Topham K."/>
            <person name="Towey S."/>
            <person name="Tsamla T."/>
            <person name="Tsomo N."/>
            <person name="Vallee D."/>
            <person name="Vassiliev H."/>
            <person name="Venkataraman V."/>
            <person name="Vinson J."/>
            <person name="Vo A."/>
            <person name="Wade C."/>
            <person name="Wang S."/>
            <person name="Wangchuk T."/>
            <person name="Wangdi T."/>
            <person name="Whittaker C."/>
            <person name="Wilkinson J."/>
            <person name="Wu Y."/>
            <person name="Wyman D."/>
            <person name="Yadav S."/>
            <person name="Yang S."/>
            <person name="Yang X."/>
            <person name="Yeager S."/>
            <person name="Yee E."/>
            <person name="Young G."/>
            <person name="Zainoun J."/>
            <person name="Zembeck L."/>
            <person name="Zimmer A."/>
            <person name="Zody M."/>
            <person name="Lander E."/>
        </authorList>
    </citation>
    <scope>NUCLEOTIDE SEQUENCE [LARGE SCALE GENOMIC DNA]</scope>
</reference>
<dbReference type="eggNOG" id="KOG1505">
    <property type="taxonomic scope" value="Eukaryota"/>
</dbReference>
<feature type="domain" description="Acyltransferase C-terminal" evidence="6">
    <location>
        <begin position="51"/>
        <end position="130"/>
    </location>
</feature>
<keyword evidence="5" id="KW-1133">Transmembrane helix</keyword>
<sequence>MENGLTPLKHHLVPRTKGFVLMTQGLRETVPAVYDATLCFRNRQDPKLVDYVSGNSYHADLVIRRIPMELVPGSEVDCSEFIHQIFKEKDDLVDYHLKNNCFPCQGPLLRDYVTKKIPKDKSALYIGFIWSTVQLGVLFYFLLVGLVTGTWIQITFTVLIIGAIFGMTNLILDSGTAKSSYGAESRKNK</sequence>
<dbReference type="GO" id="GO:0003841">
    <property type="term" value="F:1-acylglycerol-3-phosphate O-acyltransferase activity"/>
    <property type="evidence" value="ECO:0007669"/>
    <property type="project" value="TreeGrafter"/>
</dbReference>
<evidence type="ECO:0000256" key="2">
    <source>
        <dbReference type="ARBA" id="ARBA00022679"/>
    </source>
</evidence>
<dbReference type="Proteomes" id="UP000007875">
    <property type="component" value="Unassembled WGS sequence"/>
</dbReference>